<evidence type="ECO:0000256" key="1">
    <source>
        <dbReference type="SAM" id="SignalP"/>
    </source>
</evidence>
<reference evidence="2 3" key="1">
    <citation type="submission" date="2021-06" db="EMBL/GenBank/DDBJ databases">
        <title>Leclercia pneumoniae sp. nov.</title>
        <authorList>
            <person name="Hoenemann M."/>
            <person name="Viehweger A."/>
            <person name="Dietze N."/>
        </authorList>
    </citation>
    <scope>NUCLEOTIDE SEQUENCE [LARGE SCALE GENOMIC DNA]</scope>
    <source>
        <strain evidence="3">49125</strain>
    </source>
</reference>
<evidence type="ECO:0000313" key="3">
    <source>
        <dbReference type="Proteomes" id="UP000683497"/>
    </source>
</evidence>
<gene>
    <name evidence="2" type="ORF">KQ929_01940</name>
</gene>
<organism evidence="2 3">
    <name type="scientific">Leclercia pneumoniae</name>
    <dbReference type="NCBI Taxonomy" id="2815358"/>
    <lineage>
        <taxon>Bacteria</taxon>
        <taxon>Pseudomonadati</taxon>
        <taxon>Pseudomonadota</taxon>
        <taxon>Gammaproteobacteria</taxon>
        <taxon>Enterobacterales</taxon>
        <taxon>Enterobacteriaceae</taxon>
        <taxon>Leclercia</taxon>
    </lineage>
</organism>
<feature type="signal peptide" evidence="1">
    <location>
        <begin position="1"/>
        <end position="21"/>
    </location>
</feature>
<name>A0ABX8JWL8_9ENTR</name>
<feature type="chain" id="PRO_5045855991" description="Fimbrial protein" evidence="1">
    <location>
        <begin position="22"/>
        <end position="178"/>
    </location>
</feature>
<evidence type="ECO:0000313" key="2">
    <source>
        <dbReference type="EMBL" id="QWW80049.1"/>
    </source>
</evidence>
<proteinExistence type="predicted"/>
<accession>A0ABX8JWL8</accession>
<keyword evidence="1" id="KW-0732">Signal</keyword>
<sequence>MRSELRYSLCLMLFTSSLALADCQITASQPSLSYSRMSPAERQLQGSQKITLTEKQVVVRAVCDTPSRIRLFVSSGLANGNQFGFGSRGAMKVMASQAMLDDRSVRLSKVSAGDEAITDAGQSSLSLNVNDGLAFIDSGERTASQASVTLTVTPQFENEAITDTTRYAGNIRVRVEAQ</sequence>
<evidence type="ECO:0008006" key="4">
    <source>
        <dbReference type="Google" id="ProtNLM"/>
    </source>
</evidence>
<keyword evidence="3" id="KW-1185">Reference proteome</keyword>
<protein>
    <recommendedName>
        <fullName evidence="4">Fimbrial protein</fullName>
    </recommendedName>
</protein>
<dbReference type="EMBL" id="CP076838">
    <property type="protein sequence ID" value="QWW80049.1"/>
    <property type="molecule type" value="Genomic_DNA"/>
</dbReference>
<dbReference type="Proteomes" id="UP000683497">
    <property type="component" value="Chromosome"/>
</dbReference>
<dbReference type="RefSeq" id="WP_207292478.1">
    <property type="nucleotide sequence ID" value="NZ_CP071383.1"/>
</dbReference>